<name>A0AAV7M175_PLEWA</name>
<dbReference type="AlphaFoldDB" id="A0AAV7M175"/>
<gene>
    <name evidence="2" type="ORF">NDU88_000787</name>
</gene>
<dbReference type="EMBL" id="JANPWB010000014">
    <property type="protein sequence ID" value="KAJ1095628.1"/>
    <property type="molecule type" value="Genomic_DNA"/>
</dbReference>
<sequence>MFDRRGPWQELAVVAGRIMSEKSAFLRLKPRFPDPSALAGALKGFECTLIEWDSHAAWQCHGAANDGHQGGGGAPPLQSARRGGQRRRPSLRHTHREGEKARGRGKREGSEEALGEKRGGRREEKRGKEK</sequence>
<evidence type="ECO:0000256" key="1">
    <source>
        <dbReference type="SAM" id="MobiDB-lite"/>
    </source>
</evidence>
<accession>A0AAV7M175</accession>
<keyword evidence="3" id="KW-1185">Reference proteome</keyword>
<feature type="compositionally biased region" description="Basic residues" evidence="1">
    <location>
        <begin position="83"/>
        <end position="95"/>
    </location>
</feature>
<feature type="compositionally biased region" description="Basic and acidic residues" evidence="1">
    <location>
        <begin position="96"/>
        <end position="130"/>
    </location>
</feature>
<proteinExistence type="predicted"/>
<evidence type="ECO:0000313" key="2">
    <source>
        <dbReference type="EMBL" id="KAJ1095628.1"/>
    </source>
</evidence>
<protein>
    <submittedName>
        <fullName evidence="2">Uncharacterized protein</fullName>
    </submittedName>
</protein>
<evidence type="ECO:0000313" key="3">
    <source>
        <dbReference type="Proteomes" id="UP001066276"/>
    </source>
</evidence>
<comment type="caution">
    <text evidence="2">The sequence shown here is derived from an EMBL/GenBank/DDBJ whole genome shotgun (WGS) entry which is preliminary data.</text>
</comment>
<dbReference type="Proteomes" id="UP001066276">
    <property type="component" value="Chromosome 10"/>
</dbReference>
<organism evidence="2 3">
    <name type="scientific">Pleurodeles waltl</name>
    <name type="common">Iberian ribbed newt</name>
    <dbReference type="NCBI Taxonomy" id="8319"/>
    <lineage>
        <taxon>Eukaryota</taxon>
        <taxon>Metazoa</taxon>
        <taxon>Chordata</taxon>
        <taxon>Craniata</taxon>
        <taxon>Vertebrata</taxon>
        <taxon>Euteleostomi</taxon>
        <taxon>Amphibia</taxon>
        <taxon>Batrachia</taxon>
        <taxon>Caudata</taxon>
        <taxon>Salamandroidea</taxon>
        <taxon>Salamandridae</taxon>
        <taxon>Pleurodelinae</taxon>
        <taxon>Pleurodeles</taxon>
    </lineage>
</organism>
<feature type="region of interest" description="Disordered" evidence="1">
    <location>
        <begin position="61"/>
        <end position="130"/>
    </location>
</feature>
<reference evidence="2" key="1">
    <citation type="journal article" date="2022" name="bioRxiv">
        <title>Sequencing and chromosome-scale assembly of the giantPleurodeles waltlgenome.</title>
        <authorList>
            <person name="Brown T."/>
            <person name="Elewa A."/>
            <person name="Iarovenko S."/>
            <person name="Subramanian E."/>
            <person name="Araus A.J."/>
            <person name="Petzold A."/>
            <person name="Susuki M."/>
            <person name="Suzuki K.-i.T."/>
            <person name="Hayashi T."/>
            <person name="Toyoda A."/>
            <person name="Oliveira C."/>
            <person name="Osipova E."/>
            <person name="Leigh N.D."/>
            <person name="Simon A."/>
            <person name="Yun M.H."/>
        </authorList>
    </citation>
    <scope>NUCLEOTIDE SEQUENCE</scope>
    <source>
        <strain evidence="2">20211129_DDA</strain>
        <tissue evidence="2">Liver</tissue>
    </source>
</reference>